<feature type="transmembrane region" description="Helical" evidence="6">
    <location>
        <begin position="284"/>
        <end position="309"/>
    </location>
</feature>
<keyword evidence="5 6" id="KW-0472">Membrane</keyword>
<feature type="transmembrane region" description="Helical" evidence="6">
    <location>
        <begin position="363"/>
        <end position="388"/>
    </location>
</feature>
<keyword evidence="3 6" id="KW-0812">Transmembrane</keyword>
<organism evidence="8 9">
    <name type="scientific">Sporothrix eucalyptigena</name>
    <dbReference type="NCBI Taxonomy" id="1812306"/>
    <lineage>
        <taxon>Eukaryota</taxon>
        <taxon>Fungi</taxon>
        <taxon>Dikarya</taxon>
        <taxon>Ascomycota</taxon>
        <taxon>Pezizomycotina</taxon>
        <taxon>Sordariomycetes</taxon>
        <taxon>Sordariomycetidae</taxon>
        <taxon>Ophiostomatales</taxon>
        <taxon>Ophiostomataceae</taxon>
        <taxon>Sporothrix</taxon>
    </lineage>
</organism>
<dbReference type="SUPFAM" id="SSF103473">
    <property type="entry name" value="MFS general substrate transporter"/>
    <property type="match status" value="1"/>
</dbReference>
<feature type="transmembrane region" description="Helical" evidence="6">
    <location>
        <begin position="256"/>
        <end position="278"/>
    </location>
</feature>
<feature type="transmembrane region" description="Helical" evidence="6">
    <location>
        <begin position="451"/>
        <end position="474"/>
    </location>
</feature>
<feature type="transmembrane region" description="Helical" evidence="6">
    <location>
        <begin position="216"/>
        <end position="235"/>
    </location>
</feature>
<feature type="transmembrane region" description="Helical" evidence="6">
    <location>
        <begin position="420"/>
        <end position="444"/>
    </location>
</feature>
<dbReference type="Gene3D" id="1.20.1250.20">
    <property type="entry name" value="MFS general substrate transporter like domains"/>
    <property type="match status" value="1"/>
</dbReference>
<dbReference type="EMBL" id="CAWUHD010000068">
    <property type="protein sequence ID" value="CAK7226877.1"/>
    <property type="molecule type" value="Genomic_DNA"/>
</dbReference>
<reference evidence="8 9" key="1">
    <citation type="submission" date="2024-01" db="EMBL/GenBank/DDBJ databases">
        <authorList>
            <person name="Allen C."/>
            <person name="Tagirdzhanova G."/>
        </authorList>
    </citation>
    <scope>NUCLEOTIDE SEQUENCE [LARGE SCALE GENOMIC DNA]</scope>
</reference>
<evidence type="ECO:0000313" key="8">
    <source>
        <dbReference type="EMBL" id="CAK7226877.1"/>
    </source>
</evidence>
<name>A0ABP0C5F0_9PEZI</name>
<proteinExistence type="predicted"/>
<feature type="transmembrane region" description="Helical" evidence="6">
    <location>
        <begin position="125"/>
        <end position="148"/>
    </location>
</feature>
<feature type="transmembrane region" description="Helical" evidence="6">
    <location>
        <begin position="95"/>
        <end position="113"/>
    </location>
</feature>
<dbReference type="PROSITE" id="PS50850">
    <property type="entry name" value="MFS"/>
    <property type="match status" value="1"/>
</dbReference>
<feature type="transmembrane region" description="Helical" evidence="6">
    <location>
        <begin position="321"/>
        <end position="343"/>
    </location>
</feature>
<accession>A0ABP0C5F0</accession>
<evidence type="ECO:0000256" key="1">
    <source>
        <dbReference type="ARBA" id="ARBA00004141"/>
    </source>
</evidence>
<evidence type="ECO:0000256" key="6">
    <source>
        <dbReference type="SAM" id="Phobius"/>
    </source>
</evidence>
<sequence>MSANKSVHDGKLHHETVDGRDVAKVAHLDGTVDYIDVRAVGGDLESMPAGYYYSPKFLGSFVAICLSSICAYLGWVLPANTLSIINADLGTSPNINWVASVWTLGCCVAFLLIGRLSDIFGRKWMVMFTTMLSLIGCILGACATSVNMLIGANLFNGLAAAGQLSFGITLGELVPNKHRGIVASVCFMSSLPFAVFGPVIARAFINYTTSGWRWSYYLGIIINVVTVLLFFFLYHPPTYDQLHIAGKTKWHAVREIDYIGIFLFVVGCVLFLVGLSWGGQTYPWVSAPTLCTLLLGAATVFIFVVWEVYFCTVQPLMPPRLFHNTGFVGIVIVASIGSMIYYSMTVLWPTIISTLYTTNSIEIGWQSSVVGGGILLGQFFGGIALCFLPGIKYQAVVASAIAMACITPLSALTVDTHTMCIVLGVIGLTCIGYIECVSLAGVTLVHASQDIGLATGVMGSIRSLGGAVATAMYASVLENKLAVNIPRYVGSAATAAGLPNTSLPALYTAIAAGNVTTATVPDITDTIRRAVNASLKTAYAESFKVVFYCTIPFSVIFIAAAFLVPNMEPYLHLNVAKKLQTRTDRRDASTAVAVDHEKAIAAHAEDSGAIPLESVAVAPATKQADEPAV</sequence>
<dbReference type="CDD" id="cd06179">
    <property type="entry name" value="MFS_TRI12_like"/>
    <property type="match status" value="1"/>
</dbReference>
<dbReference type="Proteomes" id="UP001642482">
    <property type="component" value="Unassembled WGS sequence"/>
</dbReference>
<dbReference type="PANTHER" id="PTHR23501">
    <property type="entry name" value="MAJOR FACILITATOR SUPERFAMILY"/>
    <property type="match status" value="1"/>
</dbReference>
<evidence type="ECO:0000256" key="5">
    <source>
        <dbReference type="ARBA" id="ARBA00023136"/>
    </source>
</evidence>
<protein>
    <recommendedName>
        <fullName evidence="7">Major facilitator superfamily (MFS) profile domain-containing protein</fullName>
    </recommendedName>
</protein>
<dbReference type="InterPro" id="IPR053791">
    <property type="entry name" value="MFS_Tri12-like"/>
</dbReference>
<evidence type="ECO:0000259" key="7">
    <source>
        <dbReference type="PROSITE" id="PS50850"/>
    </source>
</evidence>
<dbReference type="InterPro" id="IPR005829">
    <property type="entry name" value="Sugar_transporter_CS"/>
</dbReference>
<keyword evidence="4 6" id="KW-1133">Transmembrane helix</keyword>
<dbReference type="PROSITE" id="PS00216">
    <property type="entry name" value="SUGAR_TRANSPORT_1"/>
    <property type="match status" value="1"/>
</dbReference>
<feature type="transmembrane region" description="Helical" evidence="6">
    <location>
        <begin position="395"/>
        <end position="414"/>
    </location>
</feature>
<evidence type="ECO:0000256" key="2">
    <source>
        <dbReference type="ARBA" id="ARBA00022448"/>
    </source>
</evidence>
<dbReference type="InterPro" id="IPR020846">
    <property type="entry name" value="MFS_dom"/>
</dbReference>
<dbReference type="InterPro" id="IPR010573">
    <property type="entry name" value="MFS_Str1/Tri12-like"/>
</dbReference>
<keyword evidence="9" id="KW-1185">Reference proteome</keyword>
<dbReference type="PANTHER" id="PTHR23501:SF109">
    <property type="entry name" value="MAJOR FACILITATOR SUPERFAMILY (MFS) PROFILE DOMAIN-CONTAINING PROTEIN-RELATED"/>
    <property type="match status" value="1"/>
</dbReference>
<feature type="transmembrane region" description="Helical" evidence="6">
    <location>
        <begin position="57"/>
        <end position="75"/>
    </location>
</feature>
<feature type="transmembrane region" description="Helical" evidence="6">
    <location>
        <begin position="181"/>
        <end position="204"/>
    </location>
</feature>
<feature type="transmembrane region" description="Helical" evidence="6">
    <location>
        <begin position="545"/>
        <end position="564"/>
    </location>
</feature>
<comment type="subcellular location">
    <subcellularLocation>
        <location evidence="1">Membrane</location>
        <topology evidence="1">Multi-pass membrane protein</topology>
    </subcellularLocation>
</comment>
<evidence type="ECO:0000256" key="4">
    <source>
        <dbReference type="ARBA" id="ARBA00022989"/>
    </source>
</evidence>
<evidence type="ECO:0000313" key="9">
    <source>
        <dbReference type="Proteomes" id="UP001642482"/>
    </source>
</evidence>
<dbReference type="Pfam" id="PF06609">
    <property type="entry name" value="TRI12"/>
    <property type="match status" value="1"/>
</dbReference>
<evidence type="ECO:0000256" key="3">
    <source>
        <dbReference type="ARBA" id="ARBA00022692"/>
    </source>
</evidence>
<feature type="domain" description="Major facilitator superfamily (MFS) profile" evidence="7">
    <location>
        <begin position="60"/>
        <end position="568"/>
    </location>
</feature>
<gene>
    <name evidence="8" type="ORF">SEUCBS140593_006391</name>
</gene>
<keyword evidence="2" id="KW-0813">Transport</keyword>
<dbReference type="InterPro" id="IPR036259">
    <property type="entry name" value="MFS_trans_sf"/>
</dbReference>
<comment type="caution">
    <text evidence="8">The sequence shown here is derived from an EMBL/GenBank/DDBJ whole genome shotgun (WGS) entry which is preliminary data.</text>
</comment>